<keyword evidence="2" id="KW-1133">Transmembrane helix</keyword>
<name>A0A6M5YN15_9BACT</name>
<keyword evidence="2" id="KW-0812">Transmembrane</keyword>
<gene>
    <name evidence="3" type="ORF">FTUN_2865</name>
</gene>
<dbReference type="KEGG" id="ftj:FTUN_2865"/>
<organism evidence="3 4">
    <name type="scientific">Frigoriglobus tundricola</name>
    <dbReference type="NCBI Taxonomy" id="2774151"/>
    <lineage>
        <taxon>Bacteria</taxon>
        <taxon>Pseudomonadati</taxon>
        <taxon>Planctomycetota</taxon>
        <taxon>Planctomycetia</taxon>
        <taxon>Gemmatales</taxon>
        <taxon>Gemmataceae</taxon>
        <taxon>Frigoriglobus</taxon>
    </lineage>
</organism>
<dbReference type="AlphaFoldDB" id="A0A6M5YN15"/>
<evidence type="ECO:0000256" key="1">
    <source>
        <dbReference type="SAM" id="MobiDB-lite"/>
    </source>
</evidence>
<sequence length="393" mass="41650">MSFQASGTVKCWKKYDCLGCGAVYRHRFSRSVTGGGMTAQHAEANAQRAGMKALLNKVDPCPCPECGRVQPRMVGHTKLWEHKVVTSITFGVLAFVTVLGATSAMGREVAALAAFSVAGLGALAHLWYAGSNPNSNPEANKEHAAGKVDAGEVEVLRPGDTSFGEPAPPLVTRSHLVYFALGLGAAALALVPVAVRVANGWALGPTDPPVFGPGDTFRVTFPNKIDCVRSTWNGTPKVTFNGNVPGAIVSSNTATWGTSMSIKASETHTSPTLWADITLPDDPHLSNSEVSGRVEMTVSYPQANGPRGMSDGQTVIETAFRVQLATPYAWQTYRQAWWVGLLACTVLSALAGWGFAGLASRMKWGSPPGLVESIDTPPSDQPHEAPNRPQSRL</sequence>
<evidence type="ECO:0000313" key="4">
    <source>
        <dbReference type="Proteomes" id="UP000503447"/>
    </source>
</evidence>
<keyword evidence="4" id="KW-1185">Reference proteome</keyword>
<proteinExistence type="predicted"/>
<evidence type="ECO:0000313" key="3">
    <source>
        <dbReference type="EMBL" id="QJW95318.1"/>
    </source>
</evidence>
<dbReference type="EMBL" id="CP053452">
    <property type="protein sequence ID" value="QJW95318.1"/>
    <property type="molecule type" value="Genomic_DNA"/>
</dbReference>
<feature type="transmembrane region" description="Helical" evidence="2">
    <location>
        <begin position="336"/>
        <end position="356"/>
    </location>
</feature>
<keyword evidence="2" id="KW-0472">Membrane</keyword>
<feature type="transmembrane region" description="Helical" evidence="2">
    <location>
        <begin position="84"/>
        <end position="102"/>
    </location>
</feature>
<evidence type="ECO:0000256" key="2">
    <source>
        <dbReference type="SAM" id="Phobius"/>
    </source>
</evidence>
<feature type="region of interest" description="Disordered" evidence="1">
    <location>
        <begin position="369"/>
        <end position="393"/>
    </location>
</feature>
<dbReference type="Proteomes" id="UP000503447">
    <property type="component" value="Chromosome"/>
</dbReference>
<protein>
    <submittedName>
        <fullName evidence="3">Uncharacterized protein</fullName>
    </submittedName>
</protein>
<accession>A0A6M5YN15</accession>
<dbReference type="RefSeq" id="WP_171471122.1">
    <property type="nucleotide sequence ID" value="NZ_CP053452.2"/>
</dbReference>
<feature type="transmembrane region" description="Helical" evidence="2">
    <location>
        <begin position="176"/>
        <end position="195"/>
    </location>
</feature>
<reference evidence="4" key="1">
    <citation type="submission" date="2020-05" db="EMBL/GenBank/DDBJ databases">
        <title>Frigoriglobus tundricola gen. nov., sp. nov., a psychrotolerant cellulolytic planctomycete of the family Gemmataceae with two divergent copies of 16S rRNA gene.</title>
        <authorList>
            <person name="Kulichevskaya I.S."/>
            <person name="Ivanova A.A."/>
            <person name="Naumoff D.G."/>
            <person name="Beletsky A.V."/>
            <person name="Rijpstra W.I.C."/>
            <person name="Sinninghe Damste J.S."/>
            <person name="Mardanov A.V."/>
            <person name="Ravin N.V."/>
            <person name="Dedysh S.N."/>
        </authorList>
    </citation>
    <scope>NUCLEOTIDE SEQUENCE [LARGE SCALE GENOMIC DNA]</scope>
    <source>
        <strain evidence="4">PL17</strain>
    </source>
</reference>
<feature type="transmembrane region" description="Helical" evidence="2">
    <location>
        <begin position="109"/>
        <end position="128"/>
    </location>
</feature>